<dbReference type="RefSeq" id="WP_076489002.1">
    <property type="nucleotide sequence ID" value="NZ_FTMS01000011.1"/>
</dbReference>
<keyword evidence="1" id="KW-0560">Oxidoreductase</keyword>
<dbReference type="InterPro" id="IPR036812">
    <property type="entry name" value="NAD(P)_OxRdtase_dom_sf"/>
</dbReference>
<name>A0A1N6TWV4_9SPIO</name>
<dbReference type="Proteomes" id="UP000186400">
    <property type="component" value="Unassembled WGS sequence"/>
</dbReference>
<evidence type="ECO:0000313" key="4">
    <source>
        <dbReference type="Proteomes" id="UP000186400"/>
    </source>
</evidence>
<dbReference type="PANTHER" id="PTHR43364:SF4">
    <property type="entry name" value="NAD(P)-LINKED OXIDOREDUCTASE SUPERFAMILY PROTEIN"/>
    <property type="match status" value="1"/>
</dbReference>
<dbReference type="AlphaFoldDB" id="A0A1N6TWV4"/>
<accession>A0A1N6TWV4</accession>
<protein>
    <submittedName>
        <fullName evidence="3">Predicted oxidoreductase</fullName>
    </submittedName>
</protein>
<dbReference type="EMBL" id="FTMS01000011">
    <property type="protein sequence ID" value="SIQ57855.1"/>
    <property type="molecule type" value="Genomic_DNA"/>
</dbReference>
<dbReference type="OrthoDB" id="9804790at2"/>
<dbReference type="Pfam" id="PF00248">
    <property type="entry name" value="Aldo_ket_red"/>
    <property type="match status" value="1"/>
</dbReference>
<dbReference type="InterPro" id="IPR023210">
    <property type="entry name" value="NADP_OxRdtase_dom"/>
</dbReference>
<organism evidence="3 4">
    <name type="scientific">Alkalispirochaeta americana</name>
    <dbReference type="NCBI Taxonomy" id="159291"/>
    <lineage>
        <taxon>Bacteria</taxon>
        <taxon>Pseudomonadati</taxon>
        <taxon>Spirochaetota</taxon>
        <taxon>Spirochaetia</taxon>
        <taxon>Spirochaetales</taxon>
        <taxon>Spirochaetaceae</taxon>
        <taxon>Alkalispirochaeta</taxon>
    </lineage>
</organism>
<dbReference type="GO" id="GO:0005829">
    <property type="term" value="C:cytosol"/>
    <property type="evidence" value="ECO:0007669"/>
    <property type="project" value="TreeGrafter"/>
</dbReference>
<sequence>MKLPDFFGPAGFPLAFGTWALGETDWGEFPARPAKDLLRHAWDLGFRHFDTAESYGAGRAEQLLGQAFRDILRTRREALHISSKSVIREAPALRKHLERSLRRLGTDYLDIFYIHWPREGMSLPAALEELRRLADNGLIRSVGVCNITDREYRLLLEHTPPDLVQEGYNLLWRKPEQTLWPHLRCPRVAYSPLAQGLLARSFPRTPTWDTRDHRQTTPFFRPPLWEALHRFNTSLIEACRDQDLLPGAVAIRWLLGGSSPRSDAAVVGGRNPRQLSLLARGLETISSHRGEARYLELEPKLEKLYQTVAPLIPDLPNIFGYTPTPRNSTLRE</sequence>
<feature type="domain" description="NADP-dependent oxidoreductase" evidence="2">
    <location>
        <begin position="13"/>
        <end position="276"/>
    </location>
</feature>
<dbReference type="InterPro" id="IPR050523">
    <property type="entry name" value="AKR_Detox_Biosynth"/>
</dbReference>
<dbReference type="Gene3D" id="3.20.20.100">
    <property type="entry name" value="NADP-dependent oxidoreductase domain"/>
    <property type="match status" value="1"/>
</dbReference>
<dbReference type="InterPro" id="IPR020471">
    <property type="entry name" value="AKR"/>
</dbReference>
<evidence type="ECO:0000256" key="1">
    <source>
        <dbReference type="ARBA" id="ARBA00023002"/>
    </source>
</evidence>
<evidence type="ECO:0000313" key="3">
    <source>
        <dbReference type="EMBL" id="SIQ57855.1"/>
    </source>
</evidence>
<dbReference type="STRING" id="159291.SAMN05920897_11126"/>
<keyword evidence="4" id="KW-1185">Reference proteome</keyword>
<evidence type="ECO:0000259" key="2">
    <source>
        <dbReference type="Pfam" id="PF00248"/>
    </source>
</evidence>
<dbReference type="PANTHER" id="PTHR43364">
    <property type="entry name" value="NADH-SPECIFIC METHYLGLYOXAL REDUCTASE-RELATED"/>
    <property type="match status" value="1"/>
</dbReference>
<reference evidence="3 4" key="1">
    <citation type="submission" date="2017-01" db="EMBL/GenBank/DDBJ databases">
        <authorList>
            <person name="Mah S.A."/>
            <person name="Swanson W.J."/>
            <person name="Moy G.W."/>
            <person name="Vacquier V.D."/>
        </authorList>
    </citation>
    <scope>NUCLEOTIDE SEQUENCE [LARGE SCALE GENOMIC DNA]</scope>
    <source>
        <strain evidence="3 4">ASpG1</strain>
    </source>
</reference>
<dbReference type="SUPFAM" id="SSF51430">
    <property type="entry name" value="NAD(P)-linked oxidoreductase"/>
    <property type="match status" value="1"/>
</dbReference>
<dbReference type="PRINTS" id="PR00069">
    <property type="entry name" value="ALDKETRDTASE"/>
</dbReference>
<dbReference type="GO" id="GO:0016491">
    <property type="term" value="F:oxidoreductase activity"/>
    <property type="evidence" value="ECO:0007669"/>
    <property type="project" value="UniProtKB-KW"/>
</dbReference>
<proteinExistence type="predicted"/>
<gene>
    <name evidence="3" type="ORF">SAMN05920897_11126</name>
</gene>